<evidence type="ECO:0000313" key="2">
    <source>
        <dbReference type="Proteomes" id="UP000637299"/>
    </source>
</evidence>
<gene>
    <name evidence="1" type="ORF">IC610_06950</name>
</gene>
<keyword evidence="2" id="KW-1185">Reference proteome</keyword>
<proteinExistence type="predicted"/>
<dbReference type="Proteomes" id="UP000637299">
    <property type="component" value="Unassembled WGS sequence"/>
</dbReference>
<organism evidence="1 2">
    <name type="scientific">Chryseobacterium caseinilyticum</name>
    <dbReference type="NCBI Taxonomy" id="2771428"/>
    <lineage>
        <taxon>Bacteria</taxon>
        <taxon>Pseudomonadati</taxon>
        <taxon>Bacteroidota</taxon>
        <taxon>Flavobacteriia</taxon>
        <taxon>Flavobacteriales</taxon>
        <taxon>Weeksellaceae</taxon>
        <taxon>Chryseobacterium group</taxon>
        <taxon>Chryseobacterium</taxon>
    </lineage>
</organism>
<protein>
    <submittedName>
        <fullName evidence="1">Uncharacterized protein</fullName>
    </submittedName>
</protein>
<dbReference type="RefSeq" id="WP_191735819.1">
    <property type="nucleotide sequence ID" value="NZ_JACYFS010000001.1"/>
</dbReference>
<sequence length="214" mass="25575">MKKYLFLILLPGLSYSQDRKQISDFINQMYGNGYYFLENKSKASLIEEFDEDWENILSEDERKKFNSQMKIQDKKYVNWLDFELKKAIICENGKPIVNETNIPFETVLFIPKSLNKKERQKITDESGQNRFIIYSKKSWNESRKKAAYLSFLNNFQKNYRRKDFNVISFSKPIFFDNKHVLLSTFSKFRRSACLLKETSESNFEEVDCFITNVD</sequence>
<name>A0ABR8ZA32_9FLAO</name>
<comment type="caution">
    <text evidence="1">The sequence shown here is derived from an EMBL/GenBank/DDBJ whole genome shotgun (WGS) entry which is preliminary data.</text>
</comment>
<accession>A0ABR8ZA32</accession>
<evidence type="ECO:0000313" key="1">
    <source>
        <dbReference type="EMBL" id="MBD8082164.1"/>
    </source>
</evidence>
<dbReference type="EMBL" id="JACYFS010000001">
    <property type="protein sequence ID" value="MBD8082164.1"/>
    <property type="molecule type" value="Genomic_DNA"/>
</dbReference>
<reference evidence="1 2" key="1">
    <citation type="submission" date="2020-09" db="EMBL/GenBank/DDBJ databases">
        <title>Genome seq and assembly of Chryseobacterium sp.</title>
        <authorList>
            <person name="Chhetri G."/>
        </authorList>
    </citation>
    <scope>NUCLEOTIDE SEQUENCE [LARGE SCALE GENOMIC DNA]</scope>
    <source>
        <strain evidence="1 2">GCR10</strain>
    </source>
</reference>